<evidence type="ECO:0000313" key="11">
    <source>
        <dbReference type="Proteomes" id="UP000018468"/>
    </source>
</evidence>
<evidence type="ECO:0000313" key="10">
    <source>
        <dbReference type="Ensembl" id="ENSLOCP00000007779.1"/>
    </source>
</evidence>
<feature type="signal peptide" evidence="8">
    <location>
        <begin position="1"/>
        <end position="23"/>
    </location>
</feature>
<dbReference type="InterPro" id="IPR001148">
    <property type="entry name" value="CA_dom"/>
</dbReference>
<keyword evidence="7" id="KW-0472">Membrane</keyword>
<dbReference type="PROSITE" id="PS51144">
    <property type="entry name" value="ALPHA_CA_2"/>
    <property type="match status" value="1"/>
</dbReference>
<dbReference type="GO" id="GO:0005886">
    <property type="term" value="C:plasma membrane"/>
    <property type="evidence" value="ECO:0000318"/>
    <property type="project" value="GO_Central"/>
</dbReference>
<evidence type="ECO:0000256" key="2">
    <source>
        <dbReference type="ARBA" id="ARBA00012925"/>
    </source>
</evidence>
<keyword evidence="7" id="KW-0812">Transmembrane</keyword>
<dbReference type="EMBL" id="AHAT01019696">
    <property type="status" value="NOT_ANNOTATED_CDS"/>
    <property type="molecule type" value="Genomic_DNA"/>
</dbReference>
<dbReference type="GO" id="GO:0008270">
    <property type="term" value="F:zinc ion binding"/>
    <property type="evidence" value="ECO:0007669"/>
    <property type="project" value="InterPro"/>
</dbReference>
<dbReference type="GO" id="GO:0004089">
    <property type="term" value="F:carbonate dehydratase activity"/>
    <property type="evidence" value="ECO:0000318"/>
    <property type="project" value="GO_Central"/>
</dbReference>
<dbReference type="PANTHER" id="PTHR18952">
    <property type="entry name" value="CARBONIC ANHYDRASE"/>
    <property type="match status" value="1"/>
</dbReference>
<dbReference type="EMBL" id="AHAT01019699">
    <property type="status" value="NOT_ANNOTATED_CDS"/>
    <property type="molecule type" value="Genomic_DNA"/>
</dbReference>
<dbReference type="FunFam" id="3.10.200.10:FF:000003">
    <property type="entry name" value="Carbonic anhydrase 12"/>
    <property type="match status" value="1"/>
</dbReference>
<keyword evidence="5" id="KW-0325">Glycoprotein</keyword>
<proteinExistence type="inferred from homology"/>
<dbReference type="Pfam" id="PF00194">
    <property type="entry name" value="Carb_anhydrase"/>
    <property type="match status" value="1"/>
</dbReference>
<dbReference type="PANTHER" id="PTHR18952:SF84">
    <property type="entry name" value="CARBONIC ANHYDRASE 14"/>
    <property type="match status" value="1"/>
</dbReference>
<dbReference type="EMBL" id="AHAT01019698">
    <property type="status" value="NOT_ANNOTATED_CDS"/>
    <property type="molecule type" value="Genomic_DNA"/>
</dbReference>
<dbReference type="FunCoup" id="W5MHC0">
    <property type="interactions" value="167"/>
</dbReference>
<sequence length="363" mass="39526">MSLSLPSVSLLLLLLWLPEQVPAGRAGAHWTYTGARGQDQWSLLFPDCGGNSQSPIDIDTRAALHDPSLTPVQPQGYSHPGNDLFILTNNGHTVEMSLPGSMSLAGLPWRFSAVQLHLHWGSGGREGGSEHLIDGHSSSAELHVVHYNSQLYPNISVARTQPDGLAVLGVLIETGEEVNPAYENLLNHLGKVKYAGQKVSVPPFDVQALLPKQLDRFFRYNGSLTTPPCFESVLWTVFTQRVKLSHSQIEKLQSSLLSSVRNDTHAHPLVDNYRGSQPLNNRLVFASFPGDSTAFYSVGEVCAMVIGVVFGCVGLAATLHFIIRTLRMTFSLFSPPLVLICDSSSTSSWDVLPNIHPASKARS</sequence>
<dbReference type="Proteomes" id="UP000018468">
    <property type="component" value="Linkage group LG24"/>
</dbReference>
<dbReference type="HOGENOM" id="CLU_039326_1_2_1"/>
<feature type="chain" id="PRO_5004866243" description="carbonic anhydrase" evidence="8">
    <location>
        <begin position="24"/>
        <end position="363"/>
    </location>
</feature>
<dbReference type="SMART" id="SM01057">
    <property type="entry name" value="Carb_anhydrase"/>
    <property type="match status" value="1"/>
</dbReference>
<keyword evidence="7" id="KW-1133">Transmembrane helix</keyword>
<evidence type="ECO:0000259" key="9">
    <source>
        <dbReference type="PROSITE" id="PS51144"/>
    </source>
</evidence>
<dbReference type="AlphaFoldDB" id="W5MHC0"/>
<feature type="transmembrane region" description="Helical" evidence="7">
    <location>
        <begin position="303"/>
        <end position="323"/>
    </location>
</feature>
<reference evidence="10" key="3">
    <citation type="submission" date="2025-09" db="UniProtKB">
        <authorList>
            <consortium name="Ensembl"/>
        </authorList>
    </citation>
    <scope>IDENTIFICATION</scope>
</reference>
<reference evidence="10" key="2">
    <citation type="submission" date="2025-08" db="UniProtKB">
        <authorList>
            <consortium name="Ensembl"/>
        </authorList>
    </citation>
    <scope>IDENTIFICATION</scope>
</reference>
<comment type="similarity">
    <text evidence="1">Belongs to the alpha-carbonic anhydrase family.</text>
</comment>
<dbReference type="Ensembl" id="ENSLOCT00000007788.1">
    <property type="protein sequence ID" value="ENSLOCP00000007779.1"/>
    <property type="gene ID" value="ENSLOCG00000006442.1"/>
</dbReference>
<dbReference type="GO" id="GO:0002088">
    <property type="term" value="P:lens development in camera-type eye"/>
    <property type="evidence" value="ECO:0007669"/>
    <property type="project" value="Ensembl"/>
</dbReference>
<name>W5MHC0_LEPOC</name>
<keyword evidence="3" id="KW-0479">Metal-binding</keyword>
<dbReference type="Bgee" id="ENSLOCG00000006442">
    <property type="expression patterns" value="Expressed in camera-type eye and 5 other cell types or tissues"/>
</dbReference>
<reference evidence="11" key="1">
    <citation type="submission" date="2011-12" db="EMBL/GenBank/DDBJ databases">
        <title>The Draft Genome of Lepisosteus oculatus.</title>
        <authorList>
            <consortium name="The Broad Institute Genome Assembly &amp; Analysis Group"/>
            <consortium name="Computational R&amp;D Group"/>
            <consortium name="and Sequencing Platform"/>
            <person name="Di Palma F."/>
            <person name="Alfoldi J."/>
            <person name="Johnson J."/>
            <person name="Berlin A."/>
            <person name="Gnerre S."/>
            <person name="Jaffe D."/>
            <person name="MacCallum I."/>
            <person name="Young S."/>
            <person name="Walker B.J."/>
            <person name="Lander E.S."/>
            <person name="Lindblad-Toh K."/>
        </authorList>
    </citation>
    <scope>NUCLEOTIDE SEQUENCE [LARGE SCALE GENOMIC DNA]</scope>
</reference>
<evidence type="ECO:0000256" key="3">
    <source>
        <dbReference type="ARBA" id="ARBA00022723"/>
    </source>
</evidence>
<evidence type="ECO:0000256" key="6">
    <source>
        <dbReference type="ARBA" id="ARBA00023239"/>
    </source>
</evidence>
<protein>
    <recommendedName>
        <fullName evidence="2">carbonic anhydrase</fullName>
        <ecNumber evidence="2">4.2.1.1</ecNumber>
    </recommendedName>
</protein>
<keyword evidence="11" id="KW-1185">Reference proteome</keyword>
<evidence type="ECO:0000256" key="1">
    <source>
        <dbReference type="ARBA" id="ARBA00010718"/>
    </source>
</evidence>
<dbReference type="Gene3D" id="3.10.200.10">
    <property type="entry name" value="Alpha carbonic anhydrase"/>
    <property type="match status" value="1"/>
</dbReference>
<dbReference type="STRING" id="7918.ENSLOCP00000007779"/>
<dbReference type="InterPro" id="IPR036398">
    <property type="entry name" value="CA_dom_sf"/>
</dbReference>
<evidence type="ECO:0000256" key="4">
    <source>
        <dbReference type="ARBA" id="ARBA00022833"/>
    </source>
</evidence>
<dbReference type="EC" id="4.2.1.1" evidence="2"/>
<accession>W5MHC0</accession>
<organism evidence="10 11">
    <name type="scientific">Lepisosteus oculatus</name>
    <name type="common">Spotted gar</name>
    <dbReference type="NCBI Taxonomy" id="7918"/>
    <lineage>
        <taxon>Eukaryota</taxon>
        <taxon>Metazoa</taxon>
        <taxon>Chordata</taxon>
        <taxon>Craniata</taxon>
        <taxon>Vertebrata</taxon>
        <taxon>Euteleostomi</taxon>
        <taxon>Actinopterygii</taxon>
        <taxon>Neopterygii</taxon>
        <taxon>Holostei</taxon>
        <taxon>Semionotiformes</taxon>
        <taxon>Lepisosteidae</taxon>
        <taxon>Lepisosteus</taxon>
    </lineage>
</organism>
<evidence type="ECO:0000256" key="8">
    <source>
        <dbReference type="SAM" id="SignalP"/>
    </source>
</evidence>
<keyword evidence="8" id="KW-0732">Signal</keyword>
<dbReference type="InParanoid" id="W5MHC0"/>
<keyword evidence="6" id="KW-0456">Lyase</keyword>
<evidence type="ECO:0000256" key="7">
    <source>
        <dbReference type="SAM" id="Phobius"/>
    </source>
</evidence>
<dbReference type="eggNOG" id="KOG0382">
    <property type="taxonomic scope" value="Eukaryota"/>
</dbReference>
<dbReference type="EMBL" id="AHAT01019697">
    <property type="status" value="NOT_ANNOTATED_CDS"/>
    <property type="molecule type" value="Genomic_DNA"/>
</dbReference>
<dbReference type="InterPro" id="IPR023561">
    <property type="entry name" value="Carbonic_anhydrase_a-class"/>
</dbReference>
<feature type="domain" description="Alpha-carbonic anhydrase" evidence="9">
    <location>
        <begin position="28"/>
        <end position="288"/>
    </location>
</feature>
<keyword evidence="4" id="KW-0862">Zinc</keyword>
<dbReference type="OMA" id="WTYEGSH"/>
<dbReference type="GeneTree" id="ENSGT00940000156893"/>
<evidence type="ECO:0000256" key="5">
    <source>
        <dbReference type="ARBA" id="ARBA00023180"/>
    </source>
</evidence>
<dbReference type="SUPFAM" id="SSF51069">
    <property type="entry name" value="Carbonic anhydrase"/>
    <property type="match status" value="1"/>
</dbReference>